<dbReference type="AlphaFoldDB" id="A0A850R4E1"/>
<organism evidence="4 5">
    <name type="scientific">Allochromatium humboldtianum</name>
    <dbReference type="NCBI Taxonomy" id="504901"/>
    <lineage>
        <taxon>Bacteria</taxon>
        <taxon>Pseudomonadati</taxon>
        <taxon>Pseudomonadota</taxon>
        <taxon>Gammaproteobacteria</taxon>
        <taxon>Chromatiales</taxon>
        <taxon>Chromatiaceae</taxon>
        <taxon>Allochromatium</taxon>
    </lineage>
</organism>
<evidence type="ECO:0000313" key="5">
    <source>
        <dbReference type="Proteomes" id="UP000592294"/>
    </source>
</evidence>
<accession>A0A850R4E1</accession>
<feature type="coiled-coil region" evidence="1">
    <location>
        <begin position="230"/>
        <end position="257"/>
    </location>
</feature>
<dbReference type="InterPro" id="IPR017482">
    <property type="entry name" value="Lambda-type_endonuclease"/>
</dbReference>
<dbReference type="NCBIfam" id="TIGR03033">
    <property type="entry name" value="phage_rel_nuc"/>
    <property type="match status" value="1"/>
</dbReference>
<feature type="domain" description="YqaJ viral recombinase" evidence="3">
    <location>
        <begin position="12"/>
        <end position="148"/>
    </location>
</feature>
<dbReference type="InterPro" id="IPR011604">
    <property type="entry name" value="PDDEXK-like_dom_sf"/>
</dbReference>
<evidence type="ECO:0000256" key="2">
    <source>
        <dbReference type="SAM" id="MobiDB-lite"/>
    </source>
</evidence>
<sequence length="350" mass="39629">MKIVNLSQRTPQWLAWRAQGVTASEAAVILGRSPYQTPWRLWAEKTGQCAPADLADNPFVQRGLALEDQARRGFEQRHDTLLLPVCAESSVHPVLRCSFDGLNDVGEPVELKIPAQKTWEAVASQGADSQAYRLYWVQVQFQIAIAEAARGWLVFDPVSDQATALEFEIVRDHAFIEQELIPACLRFAEAVRTRQEPPPDPERDRYIADGEARMHWERWSSHYRDTARRIQPIEAELKALKGQLAEAQQALVELMGDFLLAEQDGLRVQRYRQQGSVDYAAALAELHPELEPAQLEAYRRPASERVRVTLKEEPVTGSPEPADAPRRRRRRDSAPDTTEPATALEPFGYF</sequence>
<dbReference type="RefSeq" id="WP_176975021.1">
    <property type="nucleotide sequence ID" value="NZ_JABZEO010000002.1"/>
</dbReference>
<keyword evidence="5" id="KW-1185">Reference proteome</keyword>
<dbReference type="InterPro" id="IPR019080">
    <property type="entry name" value="YqaJ_viral_recombinase"/>
</dbReference>
<dbReference type="Gene3D" id="3.90.320.10">
    <property type="match status" value="1"/>
</dbReference>
<evidence type="ECO:0000313" key="4">
    <source>
        <dbReference type="EMBL" id="NVZ08228.1"/>
    </source>
</evidence>
<dbReference type="Pfam" id="PF09588">
    <property type="entry name" value="YqaJ"/>
    <property type="match status" value="1"/>
</dbReference>
<dbReference type="EMBL" id="JABZEO010000002">
    <property type="protein sequence ID" value="NVZ08228.1"/>
    <property type="molecule type" value="Genomic_DNA"/>
</dbReference>
<keyword evidence="1" id="KW-0175">Coiled coil</keyword>
<dbReference type="SUPFAM" id="SSF52980">
    <property type="entry name" value="Restriction endonuclease-like"/>
    <property type="match status" value="1"/>
</dbReference>
<dbReference type="Proteomes" id="UP000592294">
    <property type="component" value="Unassembled WGS sequence"/>
</dbReference>
<reference evidence="4 5" key="1">
    <citation type="submission" date="2020-06" db="EMBL/GenBank/DDBJ databases">
        <title>Whole-genome sequence of Allochromatium humboldtianum DSM 21881, type strain.</title>
        <authorList>
            <person name="Kyndt J.A."/>
            <person name="Meyer T.E."/>
        </authorList>
    </citation>
    <scope>NUCLEOTIDE SEQUENCE [LARGE SCALE GENOMIC DNA]</scope>
    <source>
        <strain evidence="4 5">DSM 21881</strain>
    </source>
</reference>
<evidence type="ECO:0000256" key="1">
    <source>
        <dbReference type="SAM" id="Coils"/>
    </source>
</evidence>
<evidence type="ECO:0000259" key="3">
    <source>
        <dbReference type="Pfam" id="PF09588"/>
    </source>
</evidence>
<comment type="caution">
    <text evidence="4">The sequence shown here is derived from an EMBL/GenBank/DDBJ whole genome shotgun (WGS) entry which is preliminary data.</text>
</comment>
<name>A0A850R4E1_9GAMM</name>
<proteinExistence type="predicted"/>
<gene>
    <name evidence="4" type="ORF">HW932_03005</name>
</gene>
<protein>
    <submittedName>
        <fullName evidence="4">YqaJ viral recombinase family protein</fullName>
    </submittedName>
</protein>
<dbReference type="InterPro" id="IPR011335">
    <property type="entry name" value="Restrct_endonuc-II-like"/>
</dbReference>
<feature type="region of interest" description="Disordered" evidence="2">
    <location>
        <begin position="306"/>
        <end position="350"/>
    </location>
</feature>